<dbReference type="InterPro" id="IPR013783">
    <property type="entry name" value="Ig-like_fold"/>
</dbReference>
<organism evidence="2 3">
    <name type="scientific">Nonomuraea muscovyensis</name>
    <dbReference type="NCBI Taxonomy" id="1124761"/>
    <lineage>
        <taxon>Bacteria</taxon>
        <taxon>Bacillati</taxon>
        <taxon>Actinomycetota</taxon>
        <taxon>Actinomycetes</taxon>
        <taxon>Streptosporangiales</taxon>
        <taxon>Streptosporangiaceae</taxon>
        <taxon>Nonomuraea</taxon>
    </lineage>
</organism>
<dbReference type="InterPro" id="IPR054110">
    <property type="entry name" value="EndoD-like_D2"/>
</dbReference>
<dbReference type="RefSeq" id="WP_221496521.1">
    <property type="nucleotide sequence ID" value="NZ_JACHJB010000002.1"/>
</dbReference>
<comment type="caution">
    <text evidence="2">The sequence shown here is derived from an EMBL/GenBank/DDBJ whole genome shotgun (WGS) entry which is preliminary data.</text>
</comment>
<proteinExistence type="predicted"/>
<protein>
    <recommendedName>
        <fullName evidence="1">Endo-beta-N-acetylglucosaminidase D-like D2 domain-containing protein</fullName>
    </recommendedName>
</protein>
<gene>
    <name evidence="2" type="ORF">FHU36_004563</name>
</gene>
<evidence type="ECO:0000313" key="2">
    <source>
        <dbReference type="EMBL" id="MBB6348018.1"/>
    </source>
</evidence>
<reference evidence="2 3" key="1">
    <citation type="submission" date="2020-08" db="EMBL/GenBank/DDBJ databases">
        <title>Sequencing the genomes of 1000 actinobacteria strains.</title>
        <authorList>
            <person name="Klenk H.-P."/>
        </authorList>
    </citation>
    <scope>NUCLEOTIDE SEQUENCE [LARGE SCALE GENOMIC DNA]</scope>
    <source>
        <strain evidence="2 3">DSM 45913</strain>
    </source>
</reference>
<dbReference type="Gene3D" id="2.60.40.10">
    <property type="entry name" value="Immunoglobulins"/>
    <property type="match status" value="1"/>
</dbReference>
<evidence type="ECO:0000259" key="1">
    <source>
        <dbReference type="Pfam" id="PF21910"/>
    </source>
</evidence>
<feature type="domain" description="Endo-beta-N-acetylglucosaminidase D-like D2" evidence="1">
    <location>
        <begin position="24"/>
        <end position="98"/>
    </location>
</feature>
<dbReference type="Pfam" id="PF21910">
    <property type="entry name" value="GH85_C"/>
    <property type="match status" value="1"/>
</dbReference>
<dbReference type="AlphaFoldDB" id="A0A7X0EXV2"/>
<evidence type="ECO:0000313" key="3">
    <source>
        <dbReference type="Proteomes" id="UP000583800"/>
    </source>
</evidence>
<dbReference type="GO" id="GO:0005975">
    <property type="term" value="P:carbohydrate metabolic process"/>
    <property type="evidence" value="ECO:0007669"/>
    <property type="project" value="UniProtKB-ARBA"/>
</dbReference>
<name>A0A7X0EXV2_9ACTN</name>
<dbReference type="EMBL" id="JACHJB010000002">
    <property type="protein sequence ID" value="MBB6348018.1"/>
    <property type="molecule type" value="Genomic_DNA"/>
</dbReference>
<sequence>MDPVAAPSRLTVLGVTDVSPSRKSLRLSWTGARRVHHYDVYRRNPDGSRTHLGATPNDAYFVPSLDRVGAETTTTIEVEAVGAEYGRSTPAVTRVTWPG</sequence>
<keyword evidence="3" id="KW-1185">Reference proteome</keyword>
<accession>A0A7X0EXV2</accession>
<dbReference type="Proteomes" id="UP000583800">
    <property type="component" value="Unassembled WGS sequence"/>
</dbReference>